<keyword evidence="3" id="KW-1185">Reference proteome</keyword>
<reference evidence="2 3" key="1">
    <citation type="submission" date="2020-02" db="EMBL/GenBank/DDBJ databases">
        <title>Draft genome sequence of Haematococcus lacustris strain NIES-144.</title>
        <authorList>
            <person name="Morimoto D."/>
            <person name="Nakagawa S."/>
            <person name="Yoshida T."/>
            <person name="Sawayama S."/>
        </authorList>
    </citation>
    <scope>NUCLEOTIDE SEQUENCE [LARGE SCALE GENOMIC DNA]</scope>
    <source>
        <strain evidence="2 3">NIES-144</strain>
    </source>
</reference>
<accession>A0A6A0ABV3</accession>
<evidence type="ECO:0000313" key="3">
    <source>
        <dbReference type="Proteomes" id="UP000485058"/>
    </source>
</evidence>
<evidence type="ECO:0000256" key="1">
    <source>
        <dbReference type="SAM" id="MobiDB-lite"/>
    </source>
</evidence>
<comment type="caution">
    <text evidence="2">The sequence shown here is derived from an EMBL/GenBank/DDBJ whole genome shotgun (WGS) entry which is preliminary data.</text>
</comment>
<feature type="non-terminal residue" evidence="2">
    <location>
        <position position="424"/>
    </location>
</feature>
<name>A0A6A0ABV3_HAELA</name>
<dbReference type="EMBL" id="BLLF01004687">
    <property type="protein sequence ID" value="GFH30062.1"/>
    <property type="molecule type" value="Genomic_DNA"/>
</dbReference>
<evidence type="ECO:0000313" key="2">
    <source>
        <dbReference type="EMBL" id="GFH30062.1"/>
    </source>
</evidence>
<dbReference type="AlphaFoldDB" id="A0A6A0ABV3"/>
<dbReference type="Proteomes" id="UP000485058">
    <property type="component" value="Unassembled WGS sequence"/>
</dbReference>
<feature type="region of interest" description="Disordered" evidence="1">
    <location>
        <begin position="323"/>
        <end position="360"/>
    </location>
</feature>
<gene>
    <name evidence="2" type="ORF">HaLaN_28842</name>
</gene>
<organism evidence="2 3">
    <name type="scientific">Haematococcus lacustris</name>
    <name type="common">Green alga</name>
    <name type="synonym">Haematococcus pluvialis</name>
    <dbReference type="NCBI Taxonomy" id="44745"/>
    <lineage>
        <taxon>Eukaryota</taxon>
        <taxon>Viridiplantae</taxon>
        <taxon>Chlorophyta</taxon>
        <taxon>core chlorophytes</taxon>
        <taxon>Chlorophyceae</taxon>
        <taxon>CS clade</taxon>
        <taxon>Chlamydomonadales</taxon>
        <taxon>Haematococcaceae</taxon>
        <taxon>Haematococcus</taxon>
    </lineage>
</organism>
<protein>
    <submittedName>
        <fullName evidence="2">Uncharacterized protein</fullName>
    </submittedName>
</protein>
<proteinExistence type="predicted"/>
<sequence length="424" mass="46752">MTGCPRSGSGCTGLQSTGGALINGPATMHRPYGQGGLAPGKSAIDVGAAVIKGATEDATTWLSRRVDKDSCCCLDLQPPNQVLRDMLCSRPLNRSGVLSIVFEVIAKWVDLGMEEFADLRKKEELLREKEELLRKKENFLLGKAVREPLQMDEVSHVLNLRPMFATVRVINDRKNPPIELETEVLVDFGCAPELILPKRKFQQLQLGIMDITHARGYGGAVTEMIVYRSVRVDVDLTDAVTGEVLETKSADLVPHSKSSDLDWVPSDGHEFAGFHGQLSPIKRSSGIHDPPGLLGFAGLRKLGLQVDPENYHLLRATEHLLQSAMKGKKRKGADEPKQPKPKVPKPKPKDKPDTVGWVGPVSPQGRACKARLKEAASSRIQFVKCFLKGFNMSRNKVKNKIVAHLRLRIGIHHKQRKFASLVVL</sequence>